<proteinExistence type="predicted"/>
<protein>
    <submittedName>
        <fullName evidence="1">Uncharacterized protein</fullName>
    </submittedName>
</protein>
<dbReference type="AlphaFoldDB" id="A0A1X7AEP8"/>
<evidence type="ECO:0000313" key="2">
    <source>
        <dbReference type="Proteomes" id="UP000196573"/>
    </source>
</evidence>
<accession>A0A1X7AEP8</accession>
<dbReference type="EMBL" id="FWPT01000001">
    <property type="protein sequence ID" value="SMA33450.1"/>
    <property type="molecule type" value="Genomic_DNA"/>
</dbReference>
<evidence type="ECO:0000313" key="1">
    <source>
        <dbReference type="EMBL" id="SMA33450.1"/>
    </source>
</evidence>
<organism evidence="1 2">
    <name type="scientific">Parendozoicomonas haliclonae</name>
    <dbReference type="NCBI Taxonomy" id="1960125"/>
    <lineage>
        <taxon>Bacteria</taxon>
        <taxon>Pseudomonadati</taxon>
        <taxon>Pseudomonadota</taxon>
        <taxon>Gammaproteobacteria</taxon>
        <taxon>Oceanospirillales</taxon>
        <taxon>Endozoicomonadaceae</taxon>
        <taxon>Parendozoicomonas</taxon>
    </lineage>
</organism>
<keyword evidence="2" id="KW-1185">Reference proteome</keyword>
<gene>
    <name evidence="1" type="ORF">EHSB41UT_00284</name>
</gene>
<dbReference type="Proteomes" id="UP000196573">
    <property type="component" value="Unassembled WGS sequence"/>
</dbReference>
<dbReference type="RefSeq" id="WP_087106165.1">
    <property type="nucleotide sequence ID" value="NZ_CBCSCN010000004.1"/>
</dbReference>
<sequence length="72" mass="8208">MKTITACVTETLTRHHYVSIEVEDHVLQDPDELKRVAWRAVREDIKNAGAWDNEQVQESMTSVVDGEDNALL</sequence>
<reference evidence="1 2" key="1">
    <citation type="submission" date="2017-03" db="EMBL/GenBank/DDBJ databases">
        <authorList>
            <person name="Afonso C.L."/>
            <person name="Miller P.J."/>
            <person name="Scott M.A."/>
            <person name="Spackman E."/>
            <person name="Goraichik I."/>
            <person name="Dimitrov K.M."/>
            <person name="Suarez D.L."/>
            <person name="Swayne D.E."/>
        </authorList>
    </citation>
    <scope>NUCLEOTIDE SEQUENCE [LARGE SCALE GENOMIC DNA]</scope>
    <source>
        <strain evidence="1">SB41UT1</strain>
    </source>
</reference>
<name>A0A1X7AEP8_9GAMM</name>